<comment type="caution">
    <text evidence="8">The sequence shown here is derived from an EMBL/GenBank/DDBJ whole genome shotgun (WGS) entry which is preliminary data.</text>
</comment>
<name>A0A4Q5JAS2_9ACTN</name>
<dbReference type="EC" id="2.2.1.9" evidence="6"/>
<dbReference type="Proteomes" id="UP000291189">
    <property type="component" value="Unassembled WGS sequence"/>
</dbReference>
<evidence type="ECO:0000256" key="1">
    <source>
        <dbReference type="ARBA" id="ARBA00022679"/>
    </source>
</evidence>
<dbReference type="Pfam" id="PF02776">
    <property type="entry name" value="TPP_enzyme_N"/>
    <property type="match status" value="1"/>
</dbReference>
<dbReference type="GO" id="GO:0070204">
    <property type="term" value="F:2-succinyl-5-enolpyruvyl-6-hydroxy-3-cyclohexene-1-carboxylic-acid synthase activity"/>
    <property type="evidence" value="ECO:0007669"/>
    <property type="project" value="UniProtKB-UniRule"/>
</dbReference>
<evidence type="ECO:0000256" key="3">
    <source>
        <dbReference type="ARBA" id="ARBA00022842"/>
    </source>
</evidence>
<keyword evidence="9" id="KW-1185">Reference proteome</keyword>
<dbReference type="AlphaFoldDB" id="A0A4Q5JAS2"/>
<keyword evidence="3 6" id="KW-0460">Magnesium</keyword>
<dbReference type="HAMAP" id="MF_01659">
    <property type="entry name" value="MenD"/>
    <property type="match status" value="1"/>
</dbReference>
<comment type="similarity">
    <text evidence="6">Belongs to the TPP enzyme family. MenD subfamily.</text>
</comment>
<dbReference type="InterPro" id="IPR012001">
    <property type="entry name" value="Thiamin_PyroP_enz_TPP-bd_dom"/>
</dbReference>
<comment type="subunit">
    <text evidence="6">Homodimer.</text>
</comment>
<gene>
    <name evidence="6 8" type="primary">menD</name>
    <name evidence="8" type="ORF">ETU37_02605</name>
</gene>
<dbReference type="GO" id="GO:0030145">
    <property type="term" value="F:manganese ion binding"/>
    <property type="evidence" value="ECO:0007669"/>
    <property type="project" value="UniProtKB-UniRule"/>
</dbReference>
<dbReference type="Gene3D" id="3.40.50.970">
    <property type="match status" value="2"/>
</dbReference>
<dbReference type="CDD" id="cd02009">
    <property type="entry name" value="TPP_SHCHC_synthase"/>
    <property type="match status" value="1"/>
</dbReference>
<comment type="pathway">
    <text evidence="6">Quinol/quinone metabolism; 1,4-dihydroxy-2-naphthoate biosynthesis; 1,4-dihydroxy-2-naphthoate from chorismate: step 2/7.</text>
</comment>
<dbReference type="PANTHER" id="PTHR42916:SF1">
    <property type="entry name" value="PROTEIN PHYLLO, CHLOROPLASTIC"/>
    <property type="match status" value="1"/>
</dbReference>
<dbReference type="SUPFAM" id="SSF52518">
    <property type="entry name" value="Thiamin diphosphate-binding fold (THDP-binding)"/>
    <property type="match status" value="2"/>
</dbReference>
<comment type="cofactor">
    <cofactor evidence="6">
        <name>thiamine diphosphate</name>
        <dbReference type="ChEBI" id="CHEBI:58937"/>
    </cofactor>
    <text evidence="6">Binds 1 thiamine pyrophosphate per subunit.</text>
</comment>
<dbReference type="UniPathway" id="UPA01057">
    <property type="reaction ID" value="UER00164"/>
</dbReference>
<evidence type="ECO:0000256" key="5">
    <source>
        <dbReference type="ARBA" id="ARBA00023211"/>
    </source>
</evidence>
<keyword evidence="5 6" id="KW-0464">Manganese</keyword>
<evidence type="ECO:0000313" key="8">
    <source>
        <dbReference type="EMBL" id="RYU14885.1"/>
    </source>
</evidence>
<comment type="pathway">
    <text evidence="6">Quinol/quinone metabolism; menaquinone biosynthesis.</text>
</comment>
<keyword evidence="6" id="KW-0474">Menaquinone biosynthesis</keyword>
<dbReference type="InterPro" id="IPR029061">
    <property type="entry name" value="THDP-binding"/>
</dbReference>
<dbReference type="UniPathway" id="UPA00079"/>
<evidence type="ECO:0000259" key="7">
    <source>
        <dbReference type="Pfam" id="PF02776"/>
    </source>
</evidence>
<evidence type="ECO:0000256" key="4">
    <source>
        <dbReference type="ARBA" id="ARBA00023052"/>
    </source>
</evidence>
<evidence type="ECO:0000256" key="6">
    <source>
        <dbReference type="HAMAP-Rule" id="MF_01659"/>
    </source>
</evidence>
<dbReference type="GO" id="GO:0009234">
    <property type="term" value="P:menaquinone biosynthetic process"/>
    <property type="evidence" value="ECO:0007669"/>
    <property type="project" value="UniProtKB-UniRule"/>
</dbReference>
<organism evidence="8 9">
    <name type="scientific">Nocardioides iriomotensis</name>
    <dbReference type="NCBI Taxonomy" id="715784"/>
    <lineage>
        <taxon>Bacteria</taxon>
        <taxon>Bacillati</taxon>
        <taxon>Actinomycetota</taxon>
        <taxon>Actinomycetes</taxon>
        <taxon>Propionibacteriales</taxon>
        <taxon>Nocardioidaceae</taxon>
        <taxon>Nocardioides</taxon>
    </lineage>
</organism>
<protein>
    <recommendedName>
        <fullName evidence="6">2-succinyl-5-enolpyruvyl-6-hydroxy-3-cyclohexene-1-carboxylate synthase</fullName>
        <shortName evidence="6">SEPHCHC synthase</shortName>
        <ecNumber evidence="6">2.2.1.9</ecNumber>
    </recommendedName>
    <alternativeName>
        <fullName evidence="6">Menaquinone biosynthesis protein MenD</fullName>
    </alternativeName>
</protein>
<dbReference type="CDD" id="cd07037">
    <property type="entry name" value="TPP_PYR_MenD"/>
    <property type="match status" value="1"/>
</dbReference>
<reference evidence="8 9" key="1">
    <citation type="submission" date="2019-01" db="EMBL/GenBank/DDBJ databases">
        <title>Nocardioides guangzhouensis sp. nov., an actinobacterium isolated from soil.</title>
        <authorList>
            <person name="Fu Y."/>
            <person name="Cai Y."/>
            <person name="Lin Z."/>
            <person name="Chen P."/>
        </authorList>
    </citation>
    <scope>NUCLEOTIDE SEQUENCE [LARGE SCALE GENOMIC DNA]</scope>
    <source>
        <strain evidence="8 9">NBRC 105384</strain>
    </source>
</reference>
<dbReference type="EMBL" id="SDPU01000009">
    <property type="protein sequence ID" value="RYU14885.1"/>
    <property type="molecule type" value="Genomic_DNA"/>
</dbReference>
<dbReference type="PIRSF" id="PIRSF004983">
    <property type="entry name" value="MenD"/>
    <property type="match status" value="1"/>
</dbReference>
<keyword evidence="2 6" id="KW-0479">Metal-binding</keyword>
<comment type="cofactor">
    <cofactor evidence="6">
        <name>Mg(2+)</name>
        <dbReference type="ChEBI" id="CHEBI:18420"/>
    </cofactor>
    <cofactor evidence="6">
        <name>Mn(2+)</name>
        <dbReference type="ChEBI" id="CHEBI:29035"/>
    </cofactor>
</comment>
<dbReference type="Gene3D" id="3.40.50.1220">
    <property type="entry name" value="TPP-binding domain"/>
    <property type="match status" value="1"/>
</dbReference>
<feature type="domain" description="Thiamine pyrophosphate enzyme N-terminal TPP-binding" evidence="7">
    <location>
        <begin position="11"/>
        <end position="127"/>
    </location>
</feature>
<evidence type="ECO:0000256" key="2">
    <source>
        <dbReference type="ARBA" id="ARBA00022723"/>
    </source>
</evidence>
<dbReference type="GO" id="GO:0030976">
    <property type="term" value="F:thiamine pyrophosphate binding"/>
    <property type="evidence" value="ECO:0007669"/>
    <property type="project" value="UniProtKB-UniRule"/>
</dbReference>
<sequence length="562" mass="58344">MSAPANASTAMARAVVDALVAHGTTHAVLAPGSRSAALAFALHAAAAGGRLTLHTRIDERSAGFLALGLAVTSRTPVPVVTTSGTAVANLHPAVLEAAHKGVPLVVVSADRPAHLRGTQANQTTEHQHAMFGDAPLVTRDVPPGDSGADQQAQVAGWHRLVAEALAGSGRRGPVHLNLQMAEPLVPDDPDGWTTDLPPVEVTTPDDNGHGHDHFDQSKPTVVVAGDDAGPPARVLAEEAGWPLLAEPTSGSRTGAHAIRTYRLLLGDSGPGNLRGRIERVVVAGHPTLSRPVTRLISDPAVEVVAMRNRTGWTDPGHVVSRVLDGPVTVDPPTDGAWLQEWLAADAARGRDLDALLAGRGALTPHQVAGAVARALPARGLLFVGASNPVRDLDLMVPRYRVGDRRMVIGNRGLAGIDGSVSTAVGAALGRPHSSRSLALLGDVTFLHDSNGLVLGPEEPWPDLTIVVVNDDGGSIFASLEQGGPAYADSFERVFGTPHRVDLASLCAATRTPHWKVDSLPELEHALANPAGGIEVVEAVVQRDDRRALDAAIRALGSSAQGS</sequence>
<dbReference type="OrthoDB" id="9791859at2"/>
<comment type="function">
    <text evidence="6">Catalyzes the thiamine diphosphate-dependent decarboxylation of 2-oxoglutarate and the subsequent addition of the resulting succinic semialdehyde-thiamine pyrophosphate anion to isochorismate to yield 2-succinyl-5-enolpyruvyl-6-hydroxy-3-cyclohexene-1-carboxylate (SEPHCHC).</text>
</comment>
<keyword evidence="1 6" id="KW-0808">Transferase</keyword>
<evidence type="ECO:0000313" key="9">
    <source>
        <dbReference type="Proteomes" id="UP000291189"/>
    </source>
</evidence>
<dbReference type="InterPro" id="IPR004433">
    <property type="entry name" value="MenaQ_synth_MenD"/>
</dbReference>
<proteinExistence type="inferred from homology"/>
<accession>A0A4Q5JAS2</accession>
<comment type="catalytic activity">
    <reaction evidence="6">
        <text>isochorismate + 2-oxoglutarate + H(+) = 5-enolpyruvoyl-6-hydroxy-2-succinyl-cyclohex-3-ene-1-carboxylate + CO2</text>
        <dbReference type="Rhea" id="RHEA:25593"/>
        <dbReference type="ChEBI" id="CHEBI:15378"/>
        <dbReference type="ChEBI" id="CHEBI:16526"/>
        <dbReference type="ChEBI" id="CHEBI:16810"/>
        <dbReference type="ChEBI" id="CHEBI:29780"/>
        <dbReference type="ChEBI" id="CHEBI:58818"/>
        <dbReference type="EC" id="2.2.1.9"/>
    </reaction>
</comment>
<dbReference type="PANTHER" id="PTHR42916">
    <property type="entry name" value="2-SUCCINYL-5-ENOLPYRUVYL-6-HYDROXY-3-CYCLOHEXENE-1-CARBOXYLATE SYNTHASE"/>
    <property type="match status" value="1"/>
</dbReference>
<keyword evidence="4 6" id="KW-0786">Thiamine pyrophosphate</keyword>
<dbReference type="NCBIfam" id="TIGR00173">
    <property type="entry name" value="menD"/>
    <property type="match status" value="1"/>
</dbReference>
<dbReference type="GO" id="GO:0000287">
    <property type="term" value="F:magnesium ion binding"/>
    <property type="evidence" value="ECO:0007669"/>
    <property type="project" value="UniProtKB-UniRule"/>
</dbReference>